<dbReference type="Proteomes" id="UP000279384">
    <property type="component" value="Unassembled WGS sequence"/>
</dbReference>
<feature type="domain" description="DUF7834" evidence="2">
    <location>
        <begin position="217"/>
        <end position="462"/>
    </location>
</feature>
<dbReference type="RefSeq" id="WP_120810797.1">
    <property type="nucleotide sequence ID" value="NZ_RBID01000015.1"/>
</dbReference>
<dbReference type="InterPro" id="IPR004919">
    <property type="entry name" value="GmrSD_N"/>
</dbReference>
<protein>
    <submittedName>
        <fullName evidence="3">Uncharacterized protein DUF262</fullName>
    </submittedName>
</protein>
<dbReference type="InterPro" id="IPR057156">
    <property type="entry name" value="DUF7834"/>
</dbReference>
<evidence type="ECO:0000259" key="2">
    <source>
        <dbReference type="Pfam" id="PF25202"/>
    </source>
</evidence>
<organism evidence="3 4">
    <name type="scientific">Vogesella indigofera</name>
    <name type="common">Pseudomonas indigofera</name>
    <dbReference type="NCBI Taxonomy" id="45465"/>
    <lineage>
        <taxon>Bacteria</taxon>
        <taxon>Pseudomonadati</taxon>
        <taxon>Pseudomonadota</taxon>
        <taxon>Betaproteobacteria</taxon>
        <taxon>Neisseriales</taxon>
        <taxon>Chromobacteriaceae</taxon>
        <taxon>Vogesella</taxon>
    </lineage>
</organism>
<proteinExistence type="predicted"/>
<accession>A0A495BAD7</accession>
<feature type="domain" description="GmrSD restriction endonucleases N-terminal" evidence="1">
    <location>
        <begin position="17"/>
        <end position="205"/>
    </location>
</feature>
<evidence type="ECO:0000313" key="4">
    <source>
        <dbReference type="Proteomes" id="UP000279384"/>
    </source>
</evidence>
<dbReference type="PANTHER" id="PTHR35149">
    <property type="entry name" value="SLL5132 PROTEIN"/>
    <property type="match status" value="1"/>
</dbReference>
<reference evidence="3 4" key="1">
    <citation type="submission" date="2018-10" db="EMBL/GenBank/DDBJ databases">
        <title>Genomic Encyclopedia of Type Strains, Phase IV (KMG-IV): sequencing the most valuable type-strain genomes for metagenomic binning, comparative biology and taxonomic classification.</title>
        <authorList>
            <person name="Goeker M."/>
        </authorList>
    </citation>
    <scope>NUCLEOTIDE SEQUENCE [LARGE SCALE GENOMIC DNA]</scope>
    <source>
        <strain evidence="3 4">DSM 3303</strain>
    </source>
</reference>
<comment type="caution">
    <text evidence="3">The sequence shown here is derived from an EMBL/GenBank/DDBJ whole genome shotgun (WGS) entry which is preliminary data.</text>
</comment>
<dbReference type="PANTHER" id="PTHR35149:SF1">
    <property type="entry name" value="DUF5655 DOMAIN-CONTAINING PROTEIN"/>
    <property type="match status" value="1"/>
</dbReference>
<dbReference type="Pfam" id="PF03235">
    <property type="entry name" value="GmrSD_N"/>
    <property type="match status" value="1"/>
</dbReference>
<gene>
    <name evidence="3" type="ORF">C8E02_2236</name>
</gene>
<dbReference type="AlphaFoldDB" id="A0A495BAD7"/>
<name>A0A495BAD7_VOGIN</name>
<dbReference type="Pfam" id="PF25202">
    <property type="entry name" value="DUF7834"/>
    <property type="match status" value="1"/>
</dbReference>
<evidence type="ECO:0000313" key="3">
    <source>
        <dbReference type="EMBL" id="RKQ57931.1"/>
    </source>
</evidence>
<dbReference type="EMBL" id="RBID01000015">
    <property type="protein sequence ID" value="RKQ57931.1"/>
    <property type="molecule type" value="Genomic_DNA"/>
</dbReference>
<evidence type="ECO:0000259" key="1">
    <source>
        <dbReference type="Pfam" id="PF03235"/>
    </source>
</evidence>
<sequence>MESINNQVLSVSQLLAIKQLAIPDYQRPYRWGAKNISDLFTDLATHQDKSAYRLGSVVFHQHADIDETLDIVDGQQRTLTLMLTVKALIEVLDEERRSGKERATRFQRQDLRQQLEALKAPIHDFMAREHFPSRDSELNLRRNYLELRRLVARPEFDEQQIDFLLNRCQVVCFVLQDISEAFQFFDSQNARGRDLAPHDLLKAFHLREFAEHEASLKAEAVAHWERLPSDELANLFALYLYRVRQWAEGKSARYFGKGEVDLFKGVNLDRVGHFPYVESLRITHHFVDEYNSQYQRKIDGQRMVFPFHLDQMIINGRRFFEMAEYYQKRVAAIVAKESGPVQGQSVTLLGEALTPMACKVLSTLSSYERRHRTGDRYVRAMFDCALIFYIDKFGSQGLSLAIEKCFIWAYRCRIRQQVVQLATMDNYVLEHNLIRAIRDARLPGDLHGFPLPSMSRQENKNNRNGSEDELVGLFREMKYYE</sequence>